<proteinExistence type="predicted"/>
<keyword evidence="1" id="KW-0175">Coiled coil</keyword>
<accession>A0A0F9RE44</accession>
<reference evidence="2" key="1">
    <citation type="journal article" date="2015" name="Nature">
        <title>Complex archaea that bridge the gap between prokaryotes and eukaryotes.</title>
        <authorList>
            <person name="Spang A."/>
            <person name="Saw J.H."/>
            <person name="Jorgensen S.L."/>
            <person name="Zaremba-Niedzwiedzka K."/>
            <person name="Martijn J."/>
            <person name="Lind A.E."/>
            <person name="van Eijk R."/>
            <person name="Schleper C."/>
            <person name="Guy L."/>
            <person name="Ettema T.J."/>
        </authorList>
    </citation>
    <scope>NUCLEOTIDE SEQUENCE</scope>
</reference>
<dbReference type="AlphaFoldDB" id="A0A0F9RE44"/>
<evidence type="ECO:0000313" key="2">
    <source>
        <dbReference type="EMBL" id="KKN15548.1"/>
    </source>
</evidence>
<evidence type="ECO:0000256" key="1">
    <source>
        <dbReference type="SAM" id="Coils"/>
    </source>
</evidence>
<dbReference type="EMBL" id="LAZR01003701">
    <property type="protein sequence ID" value="KKN15548.1"/>
    <property type="molecule type" value="Genomic_DNA"/>
</dbReference>
<name>A0A0F9RE44_9ZZZZ</name>
<organism evidence="2">
    <name type="scientific">marine sediment metagenome</name>
    <dbReference type="NCBI Taxonomy" id="412755"/>
    <lineage>
        <taxon>unclassified sequences</taxon>
        <taxon>metagenomes</taxon>
        <taxon>ecological metagenomes</taxon>
    </lineage>
</organism>
<sequence>MNLDLQRAVVELREDVAGLRQVKKDSYEQWLADSAQKFLIELGQKEEDLTKAEEALREAALAQYAVTKDKKPMPGCGIRIQDKLEYDPHEALAWAYEHQCALALVTKEFEGVVSALVALPSFVTRKTVTTATLAQDMAGVVEGVGE</sequence>
<comment type="caution">
    <text evidence="2">The sequence shown here is derived from an EMBL/GenBank/DDBJ whole genome shotgun (WGS) entry which is preliminary data.</text>
</comment>
<feature type="coiled-coil region" evidence="1">
    <location>
        <begin position="35"/>
        <end position="62"/>
    </location>
</feature>
<protein>
    <submittedName>
        <fullName evidence="2">Uncharacterized protein</fullName>
    </submittedName>
</protein>
<gene>
    <name evidence="2" type="ORF">LCGC14_0984930</name>
</gene>